<name>A0AAU8ABL3_9FIRM</name>
<dbReference type="AlphaFoldDB" id="A0AAU8ABL3"/>
<feature type="active site" description="Proton donor" evidence="8">
    <location>
        <position position="54"/>
    </location>
</feature>
<comment type="cofactor">
    <cofactor evidence="8">
        <name>Zn(2+)</name>
        <dbReference type="ChEBI" id="CHEBI:29105"/>
    </cofactor>
    <text evidence="8">Binds 1 zinc ion per subunit.</text>
</comment>
<evidence type="ECO:0000256" key="5">
    <source>
        <dbReference type="ARBA" id="ARBA00022801"/>
    </source>
</evidence>
<evidence type="ECO:0000256" key="4">
    <source>
        <dbReference type="ARBA" id="ARBA00022723"/>
    </source>
</evidence>
<evidence type="ECO:0000256" key="7">
    <source>
        <dbReference type="ARBA" id="ARBA00048045"/>
    </source>
</evidence>
<dbReference type="InterPro" id="IPR028883">
    <property type="entry name" value="tRNA_aden_deaminase"/>
</dbReference>
<dbReference type="PANTHER" id="PTHR11079:SF202">
    <property type="entry name" value="TRNA-SPECIFIC ADENOSINE DEAMINASE"/>
    <property type="match status" value="1"/>
</dbReference>
<dbReference type="Gene3D" id="3.40.140.10">
    <property type="entry name" value="Cytidine Deaminase, domain 2"/>
    <property type="match status" value="1"/>
</dbReference>
<gene>
    <name evidence="8 10" type="primary">tadA</name>
    <name evidence="10" type="ORF">PUP29_04685</name>
</gene>
<reference evidence="10" key="1">
    <citation type="submission" date="2023-02" db="EMBL/GenBank/DDBJ databases">
        <title>Gut commensal Christensenella minuta modulates host metabolism via a new class of secondary bile acids.</title>
        <authorList>
            <person name="Liu C."/>
        </authorList>
    </citation>
    <scope>NUCLEOTIDE SEQUENCE</scope>
    <source>
        <strain evidence="10">CA70</strain>
    </source>
</reference>
<sequence>MDDEQWMRAAIRQALLAETLDEVPIGAVIVRDGAVIAEAHNTRETQKDPLGHAEIGAIAQAAKILGGWRLIGCTLYVTLEPCPMCAGAVINARIPRVVFGAYDKKAGAMGTVYDLAEGKLNHRPEVRGGVLESECAQLLSSYFRNKRK</sequence>
<dbReference type="GO" id="GO:0052717">
    <property type="term" value="F:tRNA-specific adenosine-34 deaminase activity"/>
    <property type="evidence" value="ECO:0007669"/>
    <property type="project" value="UniProtKB-UniRule"/>
</dbReference>
<feature type="binding site" evidence="8">
    <location>
        <position position="82"/>
    </location>
    <ligand>
        <name>Zn(2+)</name>
        <dbReference type="ChEBI" id="CHEBI:29105"/>
        <note>catalytic</note>
    </ligand>
</feature>
<protein>
    <recommendedName>
        <fullName evidence="8">tRNA-specific adenosine deaminase</fullName>
        <ecNumber evidence="8">3.5.4.33</ecNumber>
    </recommendedName>
</protein>
<feature type="binding site" evidence="8">
    <location>
        <position position="85"/>
    </location>
    <ligand>
        <name>Zn(2+)</name>
        <dbReference type="ChEBI" id="CHEBI:29105"/>
        <note>catalytic</note>
    </ligand>
</feature>
<feature type="binding site" evidence="8">
    <location>
        <position position="52"/>
    </location>
    <ligand>
        <name>Zn(2+)</name>
        <dbReference type="ChEBI" id="CHEBI:29105"/>
        <note>catalytic</note>
    </ligand>
</feature>
<dbReference type="RefSeq" id="WP_079546888.1">
    <property type="nucleotide sequence ID" value="NZ_CP117826.1"/>
</dbReference>
<dbReference type="PROSITE" id="PS51747">
    <property type="entry name" value="CYT_DCMP_DEAMINASES_2"/>
    <property type="match status" value="1"/>
</dbReference>
<proteinExistence type="inferred from homology"/>
<organism evidence="10">
    <name type="scientific">Christensenella massiliensis</name>
    <dbReference type="NCBI Taxonomy" id="1805714"/>
    <lineage>
        <taxon>Bacteria</taxon>
        <taxon>Bacillati</taxon>
        <taxon>Bacillota</taxon>
        <taxon>Clostridia</taxon>
        <taxon>Christensenellales</taxon>
        <taxon>Christensenellaceae</taxon>
        <taxon>Christensenella</taxon>
    </lineage>
</organism>
<dbReference type="PANTHER" id="PTHR11079">
    <property type="entry name" value="CYTOSINE DEAMINASE FAMILY MEMBER"/>
    <property type="match status" value="1"/>
</dbReference>
<dbReference type="SUPFAM" id="SSF53927">
    <property type="entry name" value="Cytidine deaminase-like"/>
    <property type="match status" value="1"/>
</dbReference>
<dbReference type="EMBL" id="CP117826">
    <property type="protein sequence ID" value="XCC63217.1"/>
    <property type="molecule type" value="Genomic_DNA"/>
</dbReference>
<keyword evidence="6 8" id="KW-0862">Zinc</keyword>
<dbReference type="PROSITE" id="PS00903">
    <property type="entry name" value="CYT_DCMP_DEAMINASES_1"/>
    <property type="match status" value="1"/>
</dbReference>
<evidence type="ECO:0000256" key="2">
    <source>
        <dbReference type="ARBA" id="ARBA00011738"/>
    </source>
</evidence>
<keyword evidence="3 8" id="KW-0819">tRNA processing</keyword>
<evidence type="ECO:0000256" key="3">
    <source>
        <dbReference type="ARBA" id="ARBA00022694"/>
    </source>
</evidence>
<dbReference type="InterPro" id="IPR016193">
    <property type="entry name" value="Cytidine_deaminase-like"/>
</dbReference>
<dbReference type="EC" id="3.5.4.33" evidence="8"/>
<dbReference type="FunFam" id="3.40.140.10:FF:000005">
    <property type="entry name" value="tRNA-specific adenosine deaminase"/>
    <property type="match status" value="1"/>
</dbReference>
<dbReference type="HAMAP" id="MF_00972">
    <property type="entry name" value="tRNA_aden_deaminase"/>
    <property type="match status" value="1"/>
</dbReference>
<evidence type="ECO:0000256" key="8">
    <source>
        <dbReference type="HAMAP-Rule" id="MF_00972"/>
    </source>
</evidence>
<keyword evidence="4 8" id="KW-0479">Metal-binding</keyword>
<feature type="domain" description="CMP/dCMP-type deaminase" evidence="9">
    <location>
        <begin position="1"/>
        <end position="123"/>
    </location>
</feature>
<dbReference type="InterPro" id="IPR016192">
    <property type="entry name" value="APOBEC/CMP_deaminase_Zn-bd"/>
</dbReference>
<comment type="catalytic activity">
    <reaction evidence="7 8">
        <text>adenosine(34) in tRNA + H2O + H(+) = inosine(34) in tRNA + NH4(+)</text>
        <dbReference type="Rhea" id="RHEA:43168"/>
        <dbReference type="Rhea" id="RHEA-COMP:10373"/>
        <dbReference type="Rhea" id="RHEA-COMP:10374"/>
        <dbReference type="ChEBI" id="CHEBI:15377"/>
        <dbReference type="ChEBI" id="CHEBI:15378"/>
        <dbReference type="ChEBI" id="CHEBI:28938"/>
        <dbReference type="ChEBI" id="CHEBI:74411"/>
        <dbReference type="ChEBI" id="CHEBI:82852"/>
        <dbReference type="EC" id="3.5.4.33"/>
    </reaction>
</comment>
<dbReference type="CDD" id="cd01285">
    <property type="entry name" value="nucleoside_deaminase"/>
    <property type="match status" value="1"/>
</dbReference>
<evidence type="ECO:0000256" key="1">
    <source>
        <dbReference type="ARBA" id="ARBA00010669"/>
    </source>
</evidence>
<dbReference type="InterPro" id="IPR002125">
    <property type="entry name" value="CMP_dCMP_dom"/>
</dbReference>
<dbReference type="InterPro" id="IPR058535">
    <property type="entry name" value="MafB19-deam"/>
</dbReference>
<evidence type="ECO:0000313" key="10">
    <source>
        <dbReference type="EMBL" id="XCC63217.1"/>
    </source>
</evidence>
<dbReference type="GO" id="GO:0008270">
    <property type="term" value="F:zinc ion binding"/>
    <property type="evidence" value="ECO:0007669"/>
    <property type="project" value="UniProtKB-UniRule"/>
</dbReference>
<comment type="function">
    <text evidence="8">Catalyzes the deamination of adenosine to inosine at the wobble position 34 of tRNA(Arg2).</text>
</comment>
<dbReference type="NCBIfam" id="NF008113">
    <property type="entry name" value="PRK10860.1"/>
    <property type="match status" value="1"/>
</dbReference>
<accession>A0AAU8ABL3</accession>
<evidence type="ECO:0000259" key="9">
    <source>
        <dbReference type="PROSITE" id="PS51747"/>
    </source>
</evidence>
<comment type="similarity">
    <text evidence="1">Belongs to the cytidine and deoxycytidylate deaminase family. ADAT2 subfamily.</text>
</comment>
<dbReference type="GO" id="GO:0002100">
    <property type="term" value="P:tRNA wobble adenosine to inosine editing"/>
    <property type="evidence" value="ECO:0007669"/>
    <property type="project" value="UniProtKB-UniRule"/>
</dbReference>
<evidence type="ECO:0000256" key="6">
    <source>
        <dbReference type="ARBA" id="ARBA00022833"/>
    </source>
</evidence>
<dbReference type="Pfam" id="PF14437">
    <property type="entry name" value="MafB19-deam"/>
    <property type="match status" value="1"/>
</dbReference>
<keyword evidence="5 8" id="KW-0378">Hydrolase</keyword>
<comment type="subunit">
    <text evidence="2 8">Homodimer.</text>
</comment>